<protein>
    <submittedName>
        <fullName evidence="3">Uncharacterized protein</fullName>
    </submittedName>
</protein>
<dbReference type="KEGG" id="mwe:WEN_00745"/>
<dbReference type="PATRIC" id="fig|1197325.3.peg.165"/>
<dbReference type="STRING" id="1197325.WEN_00745"/>
<keyword evidence="2" id="KW-0472">Membrane</keyword>
<keyword evidence="1" id="KW-0175">Coiled coil</keyword>
<keyword evidence="4" id="KW-1185">Reference proteome</keyword>
<dbReference type="OrthoDB" id="394512at2"/>
<evidence type="ECO:0000256" key="1">
    <source>
        <dbReference type="SAM" id="Coils"/>
    </source>
</evidence>
<feature type="coiled-coil region" evidence="1">
    <location>
        <begin position="67"/>
        <end position="241"/>
    </location>
</feature>
<organism evidence="3 4">
    <name type="scientific">Mycoplasma wenyonii (strain Massachusetts)</name>
    <name type="common">Eperythrozoon wenyonii</name>
    <dbReference type="NCBI Taxonomy" id="1197325"/>
    <lineage>
        <taxon>Bacteria</taxon>
        <taxon>Bacillati</taxon>
        <taxon>Mycoplasmatota</taxon>
        <taxon>Mollicutes</taxon>
        <taxon>Mycoplasmataceae</taxon>
        <taxon>Mycoplasma</taxon>
    </lineage>
</organism>
<keyword evidence="2" id="KW-1133">Transmembrane helix</keyword>
<dbReference type="HOGENOM" id="CLU_474730_0_0_14"/>
<dbReference type="AlphaFoldDB" id="I6ZED9"/>
<reference evidence="3 4" key="1">
    <citation type="journal article" date="2012" name="J. Bacteriol.">
        <title>Complete genome sequence of Mycoplasma wenyonii strain Massachusetts.</title>
        <authorList>
            <person name="Dos Santos A.P."/>
            <person name="Guimaraes A.M."/>
            <person name="do Nascimento N.C."/>
            <person name="Sanmiguel P.J."/>
            <person name="Messick J.B."/>
        </authorList>
    </citation>
    <scope>NUCLEOTIDE SEQUENCE [LARGE SCALE GENOMIC DNA]</scope>
    <source>
        <strain evidence="3 4">Massachusetts</strain>
    </source>
</reference>
<evidence type="ECO:0000313" key="3">
    <source>
        <dbReference type="EMBL" id="AFN64952.1"/>
    </source>
</evidence>
<gene>
    <name evidence="3" type="ordered locus">WEN_00745</name>
</gene>
<dbReference type="RefSeq" id="WP_014849662.1">
    <property type="nucleotide sequence ID" value="NC_018149.1"/>
</dbReference>
<accession>I6ZED9</accession>
<dbReference type="EMBL" id="CP003703">
    <property type="protein sequence ID" value="AFN64952.1"/>
    <property type="molecule type" value="Genomic_DNA"/>
</dbReference>
<evidence type="ECO:0000256" key="2">
    <source>
        <dbReference type="SAM" id="Phobius"/>
    </source>
</evidence>
<feature type="coiled-coil region" evidence="1">
    <location>
        <begin position="477"/>
        <end position="540"/>
    </location>
</feature>
<proteinExistence type="predicted"/>
<feature type="transmembrane region" description="Helical" evidence="2">
    <location>
        <begin position="6"/>
        <end position="26"/>
    </location>
</feature>
<dbReference type="Proteomes" id="UP000009005">
    <property type="component" value="Chromosome"/>
</dbReference>
<sequence>MSDTPGYVALGLVCFLAVYVSTHLFLKSREERRAKESKDSELNQKIDSLLKIIDEYKSRESELLIKHEGDRQKLQLLEEEKQKQLDQVEEENQELKRLQEENQNLLIESEGNKQRIQQLELELQRQLSELSSYKQKQESLESINRELSVKSGKDNERLQALENSNQDLRTRTESYQNKLQELEANNKNLSVEVATKNQKTQQLEEEKINRINEEESLKRKIKELEENNQKLLIESEGAKKLQEISISSSRFYEDFLEKGLDKDLTNLVRYQEFYREYSQIIEDWKQQADLEKNRVKAGKIYEGNWGERIIELFSPEELDYIDLEEQPASSQGGKADFKLVFRNSRNKQSSTNSIRIMVELKYSFGEISLNQQFSTTKSDLRKALEVAKYSPEPYRFIFLVTNREFEIEEYKKSETIWVVSDRDYEKFGLGRSRTEGEPILAIMTPEASFRWVRMLYLLFWLAPTTRKVDVMPQAESIEKLDQKIADFIRDCHSMTEEAQGASFAILKLVEQFFEDLEKKFKQAKNKLLKSEKALNNVKEKNTTLWGEYKNLSLSFSDAISQEPIALEVIEEEES</sequence>
<name>I6ZED9_MYCWM</name>
<evidence type="ECO:0000313" key="4">
    <source>
        <dbReference type="Proteomes" id="UP000009005"/>
    </source>
</evidence>
<keyword evidence="2" id="KW-0812">Transmembrane</keyword>